<evidence type="ECO:0000313" key="1">
    <source>
        <dbReference type="EMBL" id="MFK3866096.1"/>
    </source>
</evidence>
<organism evidence="1 2">
    <name type="scientific">Pseudoalteromonas rhizosphaerae</name>
    <dbReference type="NCBI Taxonomy" id="2518973"/>
    <lineage>
        <taxon>Bacteria</taxon>
        <taxon>Pseudomonadati</taxon>
        <taxon>Pseudomonadota</taxon>
        <taxon>Gammaproteobacteria</taxon>
        <taxon>Alteromonadales</taxon>
        <taxon>Pseudoalteromonadaceae</taxon>
        <taxon>Pseudoalteromonas</taxon>
    </lineage>
</organism>
<reference evidence="1 2" key="1">
    <citation type="submission" date="2024-11" db="EMBL/GenBank/DDBJ databases">
        <title>The Natural Products Discovery Center: Release of the First 8490 Sequenced Strains for Exploring Actinobacteria Biosynthetic Diversity.</title>
        <authorList>
            <person name="Kalkreuter E."/>
            <person name="Kautsar S.A."/>
            <person name="Yang D."/>
            <person name="Bader C.D."/>
            <person name="Teijaro C.N."/>
            <person name="Fluegel L."/>
            <person name="Davis C.M."/>
            <person name="Simpson J.R."/>
            <person name="Lauterbach L."/>
            <person name="Steele A.D."/>
            <person name="Gui C."/>
            <person name="Meng S."/>
            <person name="Li G."/>
            <person name="Viehrig K."/>
            <person name="Ye F."/>
            <person name="Su P."/>
            <person name="Kiefer A.F."/>
            <person name="Nichols A."/>
            <person name="Cepeda A.J."/>
            <person name="Yan W."/>
            <person name="Fan B."/>
            <person name="Jiang Y."/>
            <person name="Adhikari A."/>
            <person name="Zheng C.-J."/>
            <person name="Schuster L."/>
            <person name="Cowan T.M."/>
            <person name="Smanski M.J."/>
            <person name="Chevrette M.G."/>
            <person name="De Carvalho L.P.S."/>
            <person name="Shen B."/>
        </authorList>
    </citation>
    <scope>NUCLEOTIDE SEQUENCE [LARGE SCALE GENOMIC DNA]</scope>
    <source>
        <strain evidence="1 2">NPDC078403</strain>
    </source>
</reference>
<accession>A0ABW8L243</accession>
<dbReference type="RefSeq" id="WP_404676293.1">
    <property type="nucleotide sequence ID" value="NZ_JBJDOT010000036.1"/>
</dbReference>
<evidence type="ECO:0000313" key="2">
    <source>
        <dbReference type="Proteomes" id="UP001620262"/>
    </source>
</evidence>
<dbReference type="InterPro" id="IPR036170">
    <property type="entry name" value="YezG-like_sf"/>
</dbReference>
<sequence>MFNSAEEIHQHIGQSMFDALPEQWDKAYCDIGLSRENTCGFMAGTYYTGGEEKFYSVDIIDGVLKYSQCDEAFYALYKMMKKDESDIPWNKARFELESDGSYDVKTKFDEDYIIYTGLDADAAEFDSLSRDFHLAIESWEGLPDDMPCPWKRGSYDKSIFLQGNSDDQQQTESEQAILSSYWQQAGEINETLELSFLNPYLADYPHWHGSTRDIVLVKPPEWENQIVATSGLSSPEAPFEIYLETNEPIQRFNSSWQMNLIQTIGGIIPNIDNFKERLIKHRFLTLQLDMDGAPEEWSVDHPDGNIGMFIGLDNAHINHDHLNFLPINIKLMRPDELLYCLDKAAQGREEIAELYKQQGQATLSCLDRTSVLQNN</sequence>
<protein>
    <recommendedName>
        <fullName evidence="3">Suppressor of fused protein (SUFU)</fullName>
    </recommendedName>
</protein>
<name>A0ABW8L243_9GAMM</name>
<evidence type="ECO:0008006" key="3">
    <source>
        <dbReference type="Google" id="ProtNLM"/>
    </source>
</evidence>
<dbReference type="Gene3D" id="3.30.500.20">
    <property type="entry name" value="BH3703-like domains"/>
    <property type="match status" value="1"/>
</dbReference>
<dbReference type="Proteomes" id="UP001620262">
    <property type="component" value="Unassembled WGS sequence"/>
</dbReference>
<keyword evidence="2" id="KW-1185">Reference proteome</keyword>
<dbReference type="EMBL" id="JBJDOT010000036">
    <property type="protein sequence ID" value="MFK3866096.1"/>
    <property type="molecule type" value="Genomic_DNA"/>
</dbReference>
<gene>
    <name evidence="1" type="ORF">ACI2JU_19795</name>
</gene>
<comment type="caution">
    <text evidence="1">The sequence shown here is derived from an EMBL/GenBank/DDBJ whole genome shotgun (WGS) entry which is preliminary data.</text>
</comment>
<dbReference type="SUPFAM" id="SSF160424">
    <property type="entry name" value="BH3703-like"/>
    <property type="match status" value="1"/>
</dbReference>
<proteinExistence type="predicted"/>